<reference evidence="2 3" key="1">
    <citation type="submission" date="2019-07" db="EMBL/GenBank/DDBJ databases">
        <title>De Novo Assembly of kiwifruit Actinidia rufa.</title>
        <authorList>
            <person name="Sugita-Konishi S."/>
            <person name="Sato K."/>
            <person name="Mori E."/>
            <person name="Abe Y."/>
            <person name="Kisaki G."/>
            <person name="Hamano K."/>
            <person name="Suezawa K."/>
            <person name="Otani M."/>
            <person name="Fukuda T."/>
            <person name="Manabe T."/>
            <person name="Gomi K."/>
            <person name="Tabuchi M."/>
            <person name="Akimitsu K."/>
            <person name="Kataoka I."/>
        </authorList>
    </citation>
    <scope>NUCLEOTIDE SEQUENCE [LARGE SCALE GENOMIC DNA]</scope>
    <source>
        <strain evidence="3">cv. Fuchu</strain>
    </source>
</reference>
<evidence type="ECO:0000256" key="1">
    <source>
        <dbReference type="SAM" id="MobiDB-lite"/>
    </source>
</evidence>
<name>A0A7J0H6S7_9ERIC</name>
<dbReference type="OrthoDB" id="1935775at2759"/>
<accession>A0A7J0H6S7</accession>
<feature type="region of interest" description="Disordered" evidence="1">
    <location>
        <begin position="81"/>
        <end position="110"/>
    </location>
</feature>
<comment type="caution">
    <text evidence="2">The sequence shown here is derived from an EMBL/GenBank/DDBJ whole genome shotgun (WGS) entry which is preliminary data.</text>
</comment>
<dbReference type="EMBL" id="BJWL01000027">
    <property type="protein sequence ID" value="GFZ18749.1"/>
    <property type="molecule type" value="Genomic_DNA"/>
</dbReference>
<keyword evidence="3" id="KW-1185">Reference proteome</keyword>
<sequence>MFTESAILAFTADSVKAVESSVDLVDLVSSAYVDSFASSDHRLRSVAHPASTESLKEHKKLTLQSLFSSLSSPSSLSELSHSLSSPSASANKATTDLSASPSSLAASPSPLNSGKMSFPFPMGASIGTVQRARPKQANYLARPIAVASRAAYYETLANGFSSLSSTSSANLMKSHETSNSFRAKVLIYCTPARSGSGLAIRRDHHFSQYSFAQLREASRYATYTFLWARSDLERKGLKASQGRQQLSPFPGEGRLVNSALRRSDSGQLRFDFFMS</sequence>
<evidence type="ECO:0000313" key="2">
    <source>
        <dbReference type="EMBL" id="GFZ18749.1"/>
    </source>
</evidence>
<dbReference type="Proteomes" id="UP000585474">
    <property type="component" value="Unassembled WGS sequence"/>
</dbReference>
<gene>
    <name evidence="2" type="ORF">Acr_27g0004880</name>
</gene>
<organism evidence="2 3">
    <name type="scientific">Actinidia rufa</name>
    <dbReference type="NCBI Taxonomy" id="165716"/>
    <lineage>
        <taxon>Eukaryota</taxon>
        <taxon>Viridiplantae</taxon>
        <taxon>Streptophyta</taxon>
        <taxon>Embryophyta</taxon>
        <taxon>Tracheophyta</taxon>
        <taxon>Spermatophyta</taxon>
        <taxon>Magnoliopsida</taxon>
        <taxon>eudicotyledons</taxon>
        <taxon>Gunneridae</taxon>
        <taxon>Pentapetalae</taxon>
        <taxon>asterids</taxon>
        <taxon>Ericales</taxon>
        <taxon>Actinidiaceae</taxon>
        <taxon>Actinidia</taxon>
    </lineage>
</organism>
<protein>
    <submittedName>
        <fullName evidence="2">Uncharacterized protein</fullName>
    </submittedName>
</protein>
<feature type="compositionally biased region" description="Low complexity" evidence="1">
    <location>
        <begin position="97"/>
        <end position="110"/>
    </location>
</feature>
<evidence type="ECO:0000313" key="3">
    <source>
        <dbReference type="Proteomes" id="UP000585474"/>
    </source>
</evidence>
<dbReference type="AlphaFoldDB" id="A0A7J0H6S7"/>
<proteinExistence type="predicted"/>